<evidence type="ECO:0000313" key="3">
    <source>
        <dbReference type="Proteomes" id="UP001596116"/>
    </source>
</evidence>
<dbReference type="Pfam" id="PF01636">
    <property type="entry name" value="APH"/>
    <property type="match status" value="1"/>
</dbReference>
<dbReference type="PANTHER" id="PTHR21310">
    <property type="entry name" value="AMINOGLYCOSIDE PHOSPHOTRANSFERASE-RELATED-RELATED"/>
    <property type="match status" value="1"/>
</dbReference>
<dbReference type="Gene3D" id="3.90.1200.10">
    <property type="match status" value="1"/>
</dbReference>
<dbReference type="CDD" id="cd05154">
    <property type="entry name" value="ACAD10_11_N-like"/>
    <property type="match status" value="1"/>
</dbReference>
<reference evidence="2 3" key="1">
    <citation type="submission" date="2024-09" db="EMBL/GenBank/DDBJ databases">
        <authorList>
            <person name="Zhang Z.-H."/>
        </authorList>
    </citation>
    <scope>NUCLEOTIDE SEQUENCE [LARGE SCALE GENOMIC DNA]</scope>
    <source>
        <strain evidence="2 3">HHTR114</strain>
    </source>
</reference>
<gene>
    <name evidence="2" type="ORF">ACFMB1_08570</name>
</gene>
<dbReference type="InterPro" id="IPR002575">
    <property type="entry name" value="Aminoglycoside_PTrfase"/>
</dbReference>
<name>A0ABW1KYD5_9PROT</name>
<evidence type="ECO:0000313" key="2">
    <source>
        <dbReference type="EMBL" id="MFC6035592.1"/>
    </source>
</evidence>
<evidence type="ECO:0000259" key="1">
    <source>
        <dbReference type="Pfam" id="PF01636"/>
    </source>
</evidence>
<protein>
    <submittedName>
        <fullName evidence="2">Phosphotransferase family protein</fullName>
    </submittedName>
</protein>
<dbReference type="Proteomes" id="UP001596116">
    <property type="component" value="Unassembled WGS sequence"/>
</dbReference>
<dbReference type="SUPFAM" id="SSF56112">
    <property type="entry name" value="Protein kinase-like (PK-like)"/>
    <property type="match status" value="1"/>
</dbReference>
<keyword evidence="3" id="KW-1185">Reference proteome</keyword>
<dbReference type="InterPro" id="IPR041726">
    <property type="entry name" value="ACAD10_11_N"/>
</dbReference>
<dbReference type="EMBL" id="JBHPON010000001">
    <property type="protein sequence ID" value="MFC6035592.1"/>
    <property type="molecule type" value="Genomic_DNA"/>
</dbReference>
<sequence>MAEKTHITSIDENTAYWYLINMADTLHHEVTPELKGAAKERAEQLSLMMTRLATRLVFPSEDSGPHLDALEGGLDKESINHDGAILDAEQAVVDELMASIAGKAGPQAREADPARIEVYLKSIEAGGPATKVTAAKLLAGGRSKATFKVSQSGARDLPDDLIIRQDWAGSVTGATVVSEYEMLRKLHAHGVKAPQPFALETGSDALGAPFMIVAAVRGACIGGIFDPPRDEALALQAAEQMAAFHRISCAEFEACEGLIERSYTAEQLSAELDAIEGIVKSLEGENVTLHAAFDWLWRHIADVKGPRVLVHGDLGFHNFLVEGGTLSAVLDWEFAHLGNPAEDLGYVRSWAEQMTDWETFLRAYREAGGLKTDKTSVDFFTLWSGLRIYHFLMQARAGITSGKVRDPELTHISLELAPMLAHRISRELRRIVSDE</sequence>
<dbReference type="InterPro" id="IPR011009">
    <property type="entry name" value="Kinase-like_dom_sf"/>
</dbReference>
<dbReference type="Gene3D" id="3.30.200.20">
    <property type="entry name" value="Phosphorylase Kinase, domain 1"/>
    <property type="match status" value="1"/>
</dbReference>
<dbReference type="PANTHER" id="PTHR21310:SF57">
    <property type="entry name" value="BLR2944 PROTEIN"/>
    <property type="match status" value="1"/>
</dbReference>
<comment type="caution">
    <text evidence="2">The sequence shown here is derived from an EMBL/GenBank/DDBJ whole genome shotgun (WGS) entry which is preliminary data.</text>
</comment>
<dbReference type="RefSeq" id="WP_379879008.1">
    <property type="nucleotide sequence ID" value="NZ_JBHPON010000001.1"/>
</dbReference>
<accession>A0ABW1KYD5</accession>
<organism evidence="2 3">
    <name type="scientific">Hyphococcus aureus</name>
    <dbReference type="NCBI Taxonomy" id="2666033"/>
    <lineage>
        <taxon>Bacteria</taxon>
        <taxon>Pseudomonadati</taxon>
        <taxon>Pseudomonadota</taxon>
        <taxon>Alphaproteobacteria</taxon>
        <taxon>Parvularculales</taxon>
        <taxon>Parvularculaceae</taxon>
        <taxon>Hyphococcus</taxon>
    </lineage>
</organism>
<proteinExistence type="predicted"/>
<dbReference type="InterPro" id="IPR051678">
    <property type="entry name" value="AGP_Transferase"/>
</dbReference>
<feature type="domain" description="Aminoglycoside phosphotransferase" evidence="1">
    <location>
        <begin position="136"/>
        <end position="379"/>
    </location>
</feature>